<evidence type="ECO:0000313" key="2">
    <source>
        <dbReference type="Proteomes" id="UP000215335"/>
    </source>
</evidence>
<organism evidence="1 2">
    <name type="scientific">Trichomalopsis sarcophagae</name>
    <dbReference type="NCBI Taxonomy" id="543379"/>
    <lineage>
        <taxon>Eukaryota</taxon>
        <taxon>Metazoa</taxon>
        <taxon>Ecdysozoa</taxon>
        <taxon>Arthropoda</taxon>
        <taxon>Hexapoda</taxon>
        <taxon>Insecta</taxon>
        <taxon>Pterygota</taxon>
        <taxon>Neoptera</taxon>
        <taxon>Endopterygota</taxon>
        <taxon>Hymenoptera</taxon>
        <taxon>Apocrita</taxon>
        <taxon>Proctotrupomorpha</taxon>
        <taxon>Chalcidoidea</taxon>
        <taxon>Pteromalidae</taxon>
        <taxon>Pteromalinae</taxon>
        <taxon>Trichomalopsis</taxon>
    </lineage>
</organism>
<accession>A0A232EUS9</accession>
<name>A0A232EUS9_9HYME</name>
<proteinExistence type="predicted"/>
<dbReference type="AlphaFoldDB" id="A0A232EUS9"/>
<evidence type="ECO:0000313" key="1">
    <source>
        <dbReference type="EMBL" id="OXU22088.1"/>
    </source>
</evidence>
<reference evidence="1 2" key="1">
    <citation type="journal article" date="2017" name="Curr. Biol.">
        <title>The Evolution of Venom by Co-option of Single-Copy Genes.</title>
        <authorList>
            <person name="Martinson E.O."/>
            <person name="Mrinalini"/>
            <person name="Kelkar Y.D."/>
            <person name="Chang C.H."/>
            <person name="Werren J.H."/>
        </authorList>
    </citation>
    <scope>NUCLEOTIDE SEQUENCE [LARGE SCALE GENOMIC DNA]</scope>
    <source>
        <strain evidence="1 2">Alberta</strain>
        <tissue evidence="1">Whole body</tissue>
    </source>
</reference>
<sequence>MTSAIIGHFQVCPLLRKKGFCDVLWLNYLQALSRGKLKLDRKAISSIRENTSSSLKVACAELLKFPRDGRSVFLGFSGPDIQSIFIAKRTTLKFDVNLKKFSLPSFTINSKSIPGPNKYTQYAPSP</sequence>
<protein>
    <submittedName>
        <fullName evidence="1">Uncharacterized protein</fullName>
    </submittedName>
</protein>
<dbReference type="EMBL" id="NNAY01002099">
    <property type="protein sequence ID" value="OXU22088.1"/>
    <property type="molecule type" value="Genomic_DNA"/>
</dbReference>
<dbReference type="Proteomes" id="UP000215335">
    <property type="component" value="Unassembled WGS sequence"/>
</dbReference>
<gene>
    <name evidence="1" type="ORF">TSAR_008162</name>
</gene>
<keyword evidence="2" id="KW-1185">Reference proteome</keyword>
<comment type="caution">
    <text evidence="1">The sequence shown here is derived from an EMBL/GenBank/DDBJ whole genome shotgun (WGS) entry which is preliminary data.</text>
</comment>